<evidence type="ECO:0000256" key="2">
    <source>
        <dbReference type="ARBA" id="ARBA00012980"/>
    </source>
</evidence>
<accession>W8QQK5</accession>
<dbReference type="GO" id="GO:0006235">
    <property type="term" value="P:dTTP biosynthetic process"/>
    <property type="evidence" value="ECO:0007669"/>
    <property type="project" value="TreeGrafter"/>
</dbReference>
<dbReference type="InterPro" id="IPR027417">
    <property type="entry name" value="P-loop_NTPase"/>
</dbReference>
<dbReference type="GO" id="GO:0005737">
    <property type="term" value="C:cytoplasm"/>
    <property type="evidence" value="ECO:0007669"/>
    <property type="project" value="TreeGrafter"/>
</dbReference>
<dbReference type="GO" id="GO:0004798">
    <property type="term" value="F:dTMP kinase activity"/>
    <property type="evidence" value="ECO:0007669"/>
    <property type="project" value="UniProtKB-EC"/>
</dbReference>
<name>W8QQK5_PHODD</name>
<evidence type="ECO:0000256" key="6">
    <source>
        <dbReference type="ARBA" id="ARBA00022777"/>
    </source>
</evidence>
<dbReference type="GO" id="GO:0005524">
    <property type="term" value="F:ATP binding"/>
    <property type="evidence" value="ECO:0007669"/>
    <property type="project" value="UniProtKB-KW"/>
</dbReference>
<dbReference type="InterPro" id="IPR018095">
    <property type="entry name" value="Thymidylate_kin_CS"/>
</dbReference>
<dbReference type="PANTHER" id="PTHR10344:SF4">
    <property type="entry name" value="UMP-CMP KINASE 2, MITOCHONDRIAL"/>
    <property type="match status" value="1"/>
</dbReference>
<dbReference type="Pfam" id="PF02223">
    <property type="entry name" value="Thymidylate_kin"/>
    <property type="match status" value="1"/>
</dbReference>
<dbReference type="SUPFAM" id="SSF52540">
    <property type="entry name" value="P-loop containing nucleoside triphosphate hydrolases"/>
    <property type="match status" value="1"/>
</dbReference>
<keyword evidence="5" id="KW-0547">Nucleotide-binding</keyword>
<organism evidence="8">
    <name type="scientific">Photobacterium damselae subsp. damselae</name>
    <name type="common">Listonella damsela</name>
    <dbReference type="NCBI Taxonomy" id="85581"/>
    <lineage>
        <taxon>Bacteria</taxon>
        <taxon>Pseudomonadati</taxon>
        <taxon>Pseudomonadota</taxon>
        <taxon>Gammaproteobacteria</taxon>
        <taxon>Vibrionales</taxon>
        <taxon>Vibrionaceae</taxon>
        <taxon>Photobacterium</taxon>
    </lineage>
</organism>
<evidence type="ECO:0000256" key="7">
    <source>
        <dbReference type="ARBA" id="ARBA00022840"/>
    </source>
</evidence>
<evidence type="ECO:0000256" key="1">
    <source>
        <dbReference type="ARBA" id="ARBA00009776"/>
    </source>
</evidence>
<keyword evidence="6 8" id="KW-0418">Kinase</keyword>
<proteinExistence type="inferred from homology"/>
<keyword evidence="4" id="KW-0545">Nucleotide biosynthesis</keyword>
<protein>
    <recommendedName>
        <fullName evidence="2">dTMP kinase</fullName>
        <ecNumber evidence="2">2.7.4.9</ecNumber>
    </recommendedName>
</protein>
<dbReference type="PROSITE" id="PS01331">
    <property type="entry name" value="THYMIDYLATE_KINASE"/>
    <property type="match status" value="1"/>
</dbReference>
<dbReference type="InterPro" id="IPR039430">
    <property type="entry name" value="Thymidylate_kin-like_dom"/>
</dbReference>
<evidence type="ECO:0000256" key="3">
    <source>
        <dbReference type="ARBA" id="ARBA00022679"/>
    </source>
</evidence>
<evidence type="ECO:0000256" key="5">
    <source>
        <dbReference type="ARBA" id="ARBA00022741"/>
    </source>
</evidence>
<keyword evidence="3" id="KW-0808">Transferase</keyword>
<sequence length="205" mass="23793">MNKFIVFEGLDACVKTTLSSLYAKEMNTIVHNAVVPEAHDLRKIIDSYESKESAFLFFLLNNLLKSHEISGALKYEDIILDRYIFSTLAYQTIMLGEDIVKNIFDTLRINKKIRLPDVIVFIKADNETINSRIVSRGGNVQWYGDAITQNNCVETAYHKVFQWFDIPIVEVDTSEKHGRSVEENYHLMKDRIERVISRGRNMYSF</sequence>
<dbReference type="AlphaFoldDB" id="W8QQK5"/>
<dbReference type="Gene3D" id="3.40.50.300">
    <property type="entry name" value="P-loop containing nucleotide triphosphate hydrolases"/>
    <property type="match status" value="1"/>
</dbReference>
<dbReference type="EC" id="2.7.4.9" evidence="2"/>
<comment type="similarity">
    <text evidence="1">Belongs to the thymidylate kinase family.</text>
</comment>
<evidence type="ECO:0000256" key="4">
    <source>
        <dbReference type="ARBA" id="ARBA00022727"/>
    </source>
</evidence>
<reference evidence="8" key="1">
    <citation type="submission" date="2013-12" db="EMBL/GenBank/DDBJ databases">
        <authorList>
            <person name="Rivas A."/>
            <person name="Lemos M."/>
            <person name="Osorio C."/>
        </authorList>
    </citation>
    <scope>NUCLEOTIDE SEQUENCE</scope>
    <source>
        <strain evidence="8">LD07</strain>
    </source>
</reference>
<reference evidence="8" key="2">
    <citation type="journal article" date="2014" name="FEMS Microbiol. Lett.">
        <title>Evidence for horizontal gene transfer, gene duplication and genetic variation as driving forces of the diversity of haemolytic phenotypes in Photobacterium damselae subsp. damselae.</title>
        <authorList>
            <person name="Rivas A.J."/>
            <person name="Labella A.M."/>
            <person name="Borrego J.J."/>
            <person name="Lemos M.L."/>
            <person name="Osorio C.R."/>
        </authorList>
    </citation>
    <scope>NUCLEOTIDE SEQUENCE</scope>
    <source>
        <strain evidence="8">LD07</strain>
    </source>
</reference>
<dbReference type="RefSeq" id="WP_068968004.1">
    <property type="nucleotide sequence ID" value="NZ_LYBU01000001.1"/>
</dbReference>
<dbReference type="PANTHER" id="PTHR10344">
    <property type="entry name" value="THYMIDYLATE KINASE"/>
    <property type="match status" value="1"/>
</dbReference>
<evidence type="ECO:0000313" key="8">
    <source>
        <dbReference type="EMBL" id="AHL64187.1"/>
    </source>
</evidence>
<dbReference type="EMBL" id="KF984032">
    <property type="protein sequence ID" value="AHL64187.1"/>
    <property type="molecule type" value="Genomic_DNA"/>
</dbReference>
<dbReference type="GO" id="GO:0006227">
    <property type="term" value="P:dUDP biosynthetic process"/>
    <property type="evidence" value="ECO:0007669"/>
    <property type="project" value="TreeGrafter"/>
</dbReference>
<keyword evidence="7" id="KW-0067">ATP-binding</keyword>
<dbReference type="GO" id="GO:0006233">
    <property type="term" value="P:dTDP biosynthetic process"/>
    <property type="evidence" value="ECO:0007669"/>
    <property type="project" value="InterPro"/>
</dbReference>